<dbReference type="InterPro" id="IPR052894">
    <property type="entry name" value="AsmA-related"/>
</dbReference>
<dbReference type="RefSeq" id="WP_246949607.1">
    <property type="nucleotide sequence ID" value="NZ_JALKII010000002.1"/>
</dbReference>
<reference evidence="1" key="1">
    <citation type="submission" date="2022-04" db="EMBL/GenBank/DDBJ databases">
        <title>Alcanivorax sp. CY1518 draft genome sequence.</title>
        <authorList>
            <person name="Zhao G."/>
            <person name="An M."/>
        </authorList>
    </citation>
    <scope>NUCLEOTIDE SEQUENCE</scope>
    <source>
        <strain evidence="1">CY1518</strain>
    </source>
</reference>
<dbReference type="PANTHER" id="PTHR30441">
    <property type="entry name" value="DUF748 DOMAIN-CONTAINING PROTEIN"/>
    <property type="match status" value="1"/>
</dbReference>
<name>A0ABT0E5V7_9GAMM</name>
<dbReference type="EMBL" id="JALKII010000002">
    <property type="protein sequence ID" value="MCK0537108.1"/>
    <property type="molecule type" value="Genomic_DNA"/>
</dbReference>
<proteinExistence type="predicted"/>
<dbReference type="InterPro" id="IPR008023">
    <property type="entry name" value="DUF748"/>
</dbReference>
<protein>
    <submittedName>
        <fullName evidence="1">DUF748 domain-containing protein</fullName>
    </submittedName>
</protein>
<evidence type="ECO:0000313" key="2">
    <source>
        <dbReference type="Proteomes" id="UP001165524"/>
    </source>
</evidence>
<sequence>MVSFLRMRWQAASRRQRILIILAALYLLYVALGFLVVSPLARQQVADTLSDSTGREVRLEKLLFNPLLLSVTANNFALLDDDGTEFVAFDRFHANFQLSSLFRRSWHFREISLEQPRVQVTQFAEGRFNFDDLLTPAEELAADETSAEPDAEDNAMALPAVSFGRFSLTGGDFRFVDQSRDTVQQLALAPVSFSVLDFSTRGTGEDDNQYSLLVSGPGGGSFSWEGGFSVDPLLATGRLAITGVDLPPFAEFIGHQLHFTVPSGQLDFQTAYRVETGEGGIRAWLTEGAVTLRDLVIHDPAQSLDVVQLPLVALGNVRLDTPARTLTLGELAITEPLVRARLLDNGLDLAALFEPVTPEDTGEPAPAIETATAPGEPWALVLETLRLADGSVAFRDETLPEAGELAITPINLTLHDLALNDPRRFSLDGALTLAESGQITLGGEGQIAPLDITLTINAADLPLPALEPWVQSALLVTVPEGAAAAELTINASGAEEVGVIVTGSAGITGLRINESRNRRLLTLDELTLQGVRLDTTAQRISLQRASVSGLDAIARVDSDGLGVADRILPLTDEAPASTGEPWALQLDELRISDSRTRYADQSLTPHFAIGLTRIDGTLRELDAAGSRPASIDLTARVDDYAPLSIKGRLNPLASTPMVDLDVTLDGYEMTGLTPFTGRYLGYVTRTGQLGINSNVKLDGSLLESSTRVKAASFFLGDRVDSPEAISIPIKLGLAVIRDRNELIDLPVQARGDLNDPSVSVHGIILRALTNILVRAATSPFSVLAGLVGGEDLQHLTFPAGSAEIDTTTREQLAALAQVLADRPTLSLSLAGSADTADREALAALVLGHRLTGGDWTNLESALGETRFQRRVLTQYEEANGQPADTLLPPLPEGADRAQRDAFQQQLARRAFTALAQQQAASINTEMLRGLAIRRANDAKTALMDDFGLAGERLRISSPEVEGAETVQGVNIGLVPD</sequence>
<organism evidence="1 2">
    <name type="scientific">Alcanivorax quisquiliarum</name>
    <dbReference type="NCBI Taxonomy" id="2933565"/>
    <lineage>
        <taxon>Bacteria</taxon>
        <taxon>Pseudomonadati</taxon>
        <taxon>Pseudomonadota</taxon>
        <taxon>Gammaproteobacteria</taxon>
        <taxon>Oceanospirillales</taxon>
        <taxon>Alcanivoracaceae</taxon>
        <taxon>Alcanivorax</taxon>
    </lineage>
</organism>
<dbReference type="Pfam" id="PF05359">
    <property type="entry name" value="DUF748"/>
    <property type="match status" value="2"/>
</dbReference>
<dbReference type="PANTHER" id="PTHR30441:SF8">
    <property type="entry name" value="DUF748 DOMAIN-CONTAINING PROTEIN"/>
    <property type="match status" value="1"/>
</dbReference>
<keyword evidence="2" id="KW-1185">Reference proteome</keyword>
<dbReference type="Proteomes" id="UP001165524">
    <property type="component" value="Unassembled WGS sequence"/>
</dbReference>
<gene>
    <name evidence="1" type="ORF">MU846_05235</name>
</gene>
<accession>A0ABT0E5V7</accession>
<evidence type="ECO:0000313" key="1">
    <source>
        <dbReference type="EMBL" id="MCK0537108.1"/>
    </source>
</evidence>
<comment type="caution">
    <text evidence="1">The sequence shown here is derived from an EMBL/GenBank/DDBJ whole genome shotgun (WGS) entry which is preliminary data.</text>
</comment>